<organism evidence="4 5">
    <name type="scientific">Reticulomyxa filosa</name>
    <dbReference type="NCBI Taxonomy" id="46433"/>
    <lineage>
        <taxon>Eukaryota</taxon>
        <taxon>Sar</taxon>
        <taxon>Rhizaria</taxon>
        <taxon>Retaria</taxon>
        <taxon>Foraminifera</taxon>
        <taxon>Monothalamids</taxon>
        <taxon>Reticulomyxidae</taxon>
        <taxon>Reticulomyxa</taxon>
    </lineage>
</organism>
<keyword evidence="2" id="KW-0496">Mitochondrion</keyword>
<keyword evidence="2" id="KW-0249">Electron transport</keyword>
<dbReference type="GO" id="GO:0005743">
    <property type="term" value="C:mitochondrial inner membrane"/>
    <property type="evidence" value="ECO:0007669"/>
    <property type="project" value="UniProtKB-SubCell"/>
</dbReference>
<keyword evidence="5" id="KW-1185">Reference proteome</keyword>
<dbReference type="Pfam" id="PF05071">
    <property type="entry name" value="NDUFA12"/>
    <property type="match status" value="1"/>
</dbReference>
<evidence type="ECO:0000256" key="1">
    <source>
        <dbReference type="ARBA" id="ARBA00007355"/>
    </source>
</evidence>
<dbReference type="GO" id="GO:0006979">
    <property type="term" value="P:response to oxidative stress"/>
    <property type="evidence" value="ECO:0007669"/>
    <property type="project" value="TreeGrafter"/>
</dbReference>
<keyword evidence="2" id="KW-0999">Mitochondrion inner membrane</keyword>
<dbReference type="AlphaFoldDB" id="X6MZ08"/>
<protein>
    <recommendedName>
        <fullName evidence="2">NADH dehydrogenase [ubiquinone] 1 alpha subcomplex subunit 12</fullName>
    </recommendedName>
</protein>
<proteinExistence type="inferred from homology"/>
<feature type="transmembrane region" description="Helical" evidence="3">
    <location>
        <begin position="75"/>
        <end position="93"/>
    </location>
</feature>
<dbReference type="OrthoDB" id="274641at2759"/>
<evidence type="ECO:0000313" key="4">
    <source>
        <dbReference type="EMBL" id="ETO18295.1"/>
    </source>
</evidence>
<dbReference type="Proteomes" id="UP000023152">
    <property type="component" value="Unassembled WGS sequence"/>
</dbReference>
<dbReference type="PANTHER" id="PTHR12910:SF2">
    <property type="entry name" value="NADH DEHYDROGENASE [UBIQUINONE] 1 ALPHA SUBCOMPLEX SUBUNIT 12"/>
    <property type="match status" value="1"/>
</dbReference>
<keyword evidence="3" id="KW-0812">Transmembrane</keyword>
<gene>
    <name evidence="4" type="ORF">RFI_18983</name>
</gene>
<evidence type="ECO:0000256" key="3">
    <source>
        <dbReference type="SAM" id="Phobius"/>
    </source>
</evidence>
<reference evidence="4 5" key="1">
    <citation type="journal article" date="2013" name="Curr. Biol.">
        <title>The Genome of the Foraminiferan Reticulomyxa filosa.</title>
        <authorList>
            <person name="Glockner G."/>
            <person name="Hulsmann N."/>
            <person name="Schleicher M."/>
            <person name="Noegel A.A."/>
            <person name="Eichinger L."/>
            <person name="Gallinger C."/>
            <person name="Pawlowski J."/>
            <person name="Sierra R."/>
            <person name="Euteneuer U."/>
            <person name="Pillet L."/>
            <person name="Moustafa A."/>
            <person name="Platzer M."/>
            <person name="Groth M."/>
            <person name="Szafranski K."/>
            <person name="Schliwa M."/>
        </authorList>
    </citation>
    <scope>NUCLEOTIDE SEQUENCE [LARGE SCALE GENOMIC DNA]</scope>
</reference>
<accession>X6MZ08</accession>
<comment type="caution">
    <text evidence="4">The sequence shown here is derived from an EMBL/GenBank/DDBJ whole genome shotgun (WGS) entry which is preliminary data.</text>
</comment>
<dbReference type="InterPro" id="IPR007763">
    <property type="entry name" value="NDUFA12"/>
</dbReference>
<sequence>MNNGNDGTGPQNNNDKRHILLNLRALKNRIKAVGVWQTILDFNQSSEINFGETLGTLRGVDEFGNRYYENLDNQFGLFFFYFLKFVIFNPFFFSQHKTGRHRWINYAERRRELSHAGTIPPGWWGWIHFSNSHIPADEGALKPPRWVLLHQENFTGSDKRYVPSNYGRHRANLKYEPWQPNRPKQITAQEYRALNASSDNK</sequence>
<keyword evidence="2" id="KW-0679">Respiratory chain</keyword>
<dbReference type="GO" id="GO:0045271">
    <property type="term" value="C:respiratory chain complex I"/>
    <property type="evidence" value="ECO:0007669"/>
    <property type="project" value="InterPro"/>
</dbReference>
<keyword evidence="3" id="KW-1133">Transmembrane helix</keyword>
<name>X6MZ08_RETFI</name>
<dbReference type="PANTHER" id="PTHR12910">
    <property type="entry name" value="NADH-UBIQUINONE OXIDOREDUCTASE SUBUNIT B17.2"/>
    <property type="match status" value="1"/>
</dbReference>
<comment type="similarity">
    <text evidence="1 2">Belongs to the complex I NDUFA12 subunit family.</text>
</comment>
<keyword evidence="2" id="KW-0813">Transport</keyword>
<comment type="subcellular location">
    <subcellularLocation>
        <location evidence="2">Mitochondrion inner membrane</location>
        <topology evidence="2">Peripheral membrane protein</topology>
        <orientation evidence="2">Matrix side</orientation>
    </subcellularLocation>
</comment>
<dbReference type="EMBL" id="ASPP01015168">
    <property type="protein sequence ID" value="ETO18295.1"/>
    <property type="molecule type" value="Genomic_DNA"/>
</dbReference>
<comment type="function">
    <text evidence="2">Accessory subunit of the mitochondrial membrane respiratory chain NADH dehydrogenase (Complex I), that is believed not to be involved in catalysis. Complex I functions in the transfer of electrons from NADH to the respiratory chain. The immediate electron acceptor for the enzyme is believed to be ubiquinone.</text>
</comment>
<keyword evidence="2 3" id="KW-0472">Membrane</keyword>
<evidence type="ECO:0000313" key="5">
    <source>
        <dbReference type="Proteomes" id="UP000023152"/>
    </source>
</evidence>
<evidence type="ECO:0000256" key="2">
    <source>
        <dbReference type="RuleBase" id="RU363103"/>
    </source>
</evidence>
<dbReference type="OMA" id="WHGWIHH"/>